<sequence length="274" mass="30939">MKVILITQHSSEYYSNSEIEWSCNEKREPAISMPLDQKPAPATEQIIIFVVYTIGAYPCQATKVKPKKRIHRQEFSFCDEITQWIRQEMKWKKEKDANKSEVSTVFQIALKHNIPTSLEVKVGHEITTGTGPKKKIAKRNASEAMLLQLGYKPSSSTSRTARNVQLNILAAWIFGMSKKLCAGSLSTKEKVEQNLCGKWLNSLESVTYNILEEPLLLNSTEVIIAVKYDHTKANPQKDTFICRLVMPLQASITQGVMLCGPSSHISPLKKEQNK</sequence>
<dbReference type="FunFam" id="3.30.160.20:FF:000007">
    <property type="entry name" value="Double-stranded RNA-binding protein Staufen homolog 1"/>
    <property type="match status" value="1"/>
</dbReference>
<proteinExistence type="predicted"/>
<dbReference type="SUPFAM" id="SSF54768">
    <property type="entry name" value="dsRNA-binding domain-like"/>
    <property type="match status" value="1"/>
</dbReference>
<feature type="domain" description="DRBM" evidence="2">
    <location>
        <begin position="119"/>
        <end position="149"/>
    </location>
</feature>
<dbReference type="GO" id="GO:0010494">
    <property type="term" value="C:cytoplasmic stress granule"/>
    <property type="evidence" value="ECO:0007669"/>
    <property type="project" value="TreeGrafter"/>
</dbReference>
<dbReference type="Pfam" id="PF00035">
    <property type="entry name" value="dsrm"/>
    <property type="match status" value="1"/>
</dbReference>
<dbReference type="InterPro" id="IPR051740">
    <property type="entry name" value="DRBM-containing_protein"/>
</dbReference>
<dbReference type="GO" id="GO:0098964">
    <property type="term" value="P:anterograde dendritic transport of messenger ribonucleoprotein complex"/>
    <property type="evidence" value="ECO:0007669"/>
    <property type="project" value="TreeGrafter"/>
</dbReference>
<gene>
    <name evidence="3" type="ORF">L345_06449</name>
</gene>
<keyword evidence="1" id="KW-0694">RNA-binding</keyword>
<accession>V8P0N5</accession>
<dbReference type="Gene3D" id="3.30.160.20">
    <property type="match status" value="1"/>
</dbReference>
<dbReference type="GO" id="GO:0003729">
    <property type="term" value="F:mRNA binding"/>
    <property type="evidence" value="ECO:0007669"/>
    <property type="project" value="TreeGrafter"/>
</dbReference>
<dbReference type="GO" id="GO:0007281">
    <property type="term" value="P:germ cell development"/>
    <property type="evidence" value="ECO:0007669"/>
    <property type="project" value="TreeGrafter"/>
</dbReference>
<name>V8P0N5_OPHHA</name>
<keyword evidence="4" id="KW-1185">Reference proteome</keyword>
<dbReference type="GO" id="GO:0035418">
    <property type="term" value="P:protein localization to synapse"/>
    <property type="evidence" value="ECO:0007669"/>
    <property type="project" value="TreeGrafter"/>
</dbReference>
<evidence type="ECO:0000259" key="2">
    <source>
        <dbReference type="Pfam" id="PF00035"/>
    </source>
</evidence>
<dbReference type="Proteomes" id="UP000018936">
    <property type="component" value="Unassembled WGS sequence"/>
</dbReference>
<protein>
    <recommendedName>
        <fullName evidence="2">DRBM domain-containing protein</fullName>
    </recommendedName>
</protein>
<evidence type="ECO:0000313" key="3">
    <source>
        <dbReference type="EMBL" id="ETE67761.1"/>
    </source>
</evidence>
<evidence type="ECO:0000256" key="1">
    <source>
        <dbReference type="ARBA" id="ARBA00022884"/>
    </source>
</evidence>
<dbReference type="OrthoDB" id="10037267at2759"/>
<dbReference type="EMBL" id="AZIM01001194">
    <property type="protein sequence ID" value="ETE67761.1"/>
    <property type="molecule type" value="Genomic_DNA"/>
</dbReference>
<dbReference type="GO" id="GO:0043025">
    <property type="term" value="C:neuronal cell body"/>
    <property type="evidence" value="ECO:0007669"/>
    <property type="project" value="TreeGrafter"/>
</dbReference>
<evidence type="ECO:0000313" key="4">
    <source>
        <dbReference type="Proteomes" id="UP000018936"/>
    </source>
</evidence>
<dbReference type="InterPro" id="IPR014720">
    <property type="entry name" value="dsRBD_dom"/>
</dbReference>
<dbReference type="GO" id="GO:0003725">
    <property type="term" value="F:double-stranded RNA binding"/>
    <property type="evidence" value="ECO:0007669"/>
    <property type="project" value="TreeGrafter"/>
</dbReference>
<organism evidence="3 4">
    <name type="scientific">Ophiophagus hannah</name>
    <name type="common">King cobra</name>
    <name type="synonym">Naja hannah</name>
    <dbReference type="NCBI Taxonomy" id="8665"/>
    <lineage>
        <taxon>Eukaryota</taxon>
        <taxon>Metazoa</taxon>
        <taxon>Chordata</taxon>
        <taxon>Craniata</taxon>
        <taxon>Vertebrata</taxon>
        <taxon>Euteleostomi</taxon>
        <taxon>Lepidosauria</taxon>
        <taxon>Squamata</taxon>
        <taxon>Bifurcata</taxon>
        <taxon>Unidentata</taxon>
        <taxon>Episquamata</taxon>
        <taxon>Toxicofera</taxon>
        <taxon>Serpentes</taxon>
        <taxon>Colubroidea</taxon>
        <taxon>Elapidae</taxon>
        <taxon>Elapinae</taxon>
        <taxon>Ophiophagus</taxon>
    </lineage>
</organism>
<dbReference type="PANTHER" id="PTHR46054:SF1">
    <property type="entry name" value="DOUBLE-STRANDED RNA-BINDING PROTEIN STAUFEN HOMOLOG 2"/>
    <property type="match status" value="1"/>
</dbReference>
<dbReference type="GO" id="GO:0005886">
    <property type="term" value="C:plasma membrane"/>
    <property type="evidence" value="ECO:0007669"/>
    <property type="project" value="TreeGrafter"/>
</dbReference>
<dbReference type="GO" id="GO:0008298">
    <property type="term" value="P:intracellular mRNA localization"/>
    <property type="evidence" value="ECO:0007669"/>
    <property type="project" value="TreeGrafter"/>
</dbReference>
<dbReference type="PANTHER" id="PTHR46054">
    <property type="entry name" value="MATERNAL EFFECT PROTEIN STAUFEN"/>
    <property type="match status" value="1"/>
</dbReference>
<feature type="non-terminal residue" evidence="3">
    <location>
        <position position="1"/>
    </location>
</feature>
<comment type="caution">
    <text evidence="3">The sequence shown here is derived from an EMBL/GenBank/DDBJ whole genome shotgun (WGS) entry which is preliminary data.</text>
</comment>
<dbReference type="GO" id="GO:0032839">
    <property type="term" value="C:dendrite cytoplasm"/>
    <property type="evidence" value="ECO:0007669"/>
    <property type="project" value="GOC"/>
</dbReference>
<dbReference type="AlphaFoldDB" id="V8P0N5"/>
<reference evidence="3 4" key="1">
    <citation type="journal article" date="2013" name="Proc. Natl. Acad. Sci. U.S.A.">
        <title>The king cobra genome reveals dynamic gene evolution and adaptation in the snake venom system.</title>
        <authorList>
            <person name="Vonk F.J."/>
            <person name="Casewell N.R."/>
            <person name="Henkel C.V."/>
            <person name="Heimberg A.M."/>
            <person name="Jansen H.J."/>
            <person name="McCleary R.J."/>
            <person name="Kerkkamp H.M."/>
            <person name="Vos R.A."/>
            <person name="Guerreiro I."/>
            <person name="Calvete J.J."/>
            <person name="Wuster W."/>
            <person name="Woods A.E."/>
            <person name="Logan J.M."/>
            <person name="Harrison R.A."/>
            <person name="Castoe T.A."/>
            <person name="de Koning A.P."/>
            <person name="Pollock D.D."/>
            <person name="Yandell M."/>
            <person name="Calderon D."/>
            <person name="Renjifo C."/>
            <person name="Currier R.B."/>
            <person name="Salgado D."/>
            <person name="Pla D."/>
            <person name="Sanz L."/>
            <person name="Hyder A.S."/>
            <person name="Ribeiro J.M."/>
            <person name="Arntzen J.W."/>
            <person name="van den Thillart G.E."/>
            <person name="Boetzer M."/>
            <person name="Pirovano W."/>
            <person name="Dirks R.P."/>
            <person name="Spaink H.P."/>
            <person name="Duboule D."/>
            <person name="McGlinn E."/>
            <person name="Kini R.M."/>
            <person name="Richardson M.K."/>
        </authorList>
    </citation>
    <scope>NUCLEOTIDE SEQUENCE</scope>
    <source>
        <tissue evidence="3">Blood</tissue>
    </source>
</reference>